<evidence type="ECO:0000259" key="3">
    <source>
        <dbReference type="PROSITE" id="PS51202"/>
    </source>
</evidence>
<dbReference type="PROSITE" id="PS51202">
    <property type="entry name" value="RCK_C"/>
    <property type="match status" value="1"/>
</dbReference>
<reference evidence="5" key="1">
    <citation type="journal article" date="2020" name="mSystems">
        <title>Genome- and Community-Level Interaction Insights into Carbon Utilization and Element Cycling Functions of Hydrothermarchaeota in Hydrothermal Sediment.</title>
        <authorList>
            <person name="Zhou Z."/>
            <person name="Liu Y."/>
            <person name="Xu W."/>
            <person name="Pan J."/>
            <person name="Luo Z.H."/>
            <person name="Li M."/>
        </authorList>
    </citation>
    <scope>NUCLEOTIDE SEQUENCE [LARGE SCALE GENOMIC DNA]</scope>
    <source>
        <strain evidence="5">HyVt-456</strain>
    </source>
</reference>
<dbReference type="InterPro" id="IPR046342">
    <property type="entry name" value="CBS_dom_sf"/>
</dbReference>
<accession>A0A7V1PT98</accession>
<dbReference type="AlphaFoldDB" id="A0A7V1PT98"/>
<dbReference type="PANTHER" id="PTHR43080:SF2">
    <property type="entry name" value="CBS DOMAIN-CONTAINING PROTEIN"/>
    <property type="match status" value="1"/>
</dbReference>
<dbReference type="SUPFAM" id="SSF54631">
    <property type="entry name" value="CBS-domain pair"/>
    <property type="match status" value="1"/>
</dbReference>
<proteinExistence type="predicted"/>
<dbReference type="Pfam" id="PF00571">
    <property type="entry name" value="CBS"/>
    <property type="match status" value="2"/>
</dbReference>
<dbReference type="PANTHER" id="PTHR43080">
    <property type="entry name" value="CBS DOMAIN-CONTAINING PROTEIN CBSX3, MITOCHONDRIAL"/>
    <property type="match status" value="1"/>
</dbReference>
<dbReference type="Gene3D" id="3.30.70.1450">
    <property type="entry name" value="Regulator of K+ conductance, C-terminal domain"/>
    <property type="match status" value="1"/>
</dbReference>
<sequence>MNVLRSLKVSDVVKQSIEVMEENSRFTDVLERMVNANNNNIYVTNHDGELTGYISIHEIRQSLLDFEDVKELLIAADVLNPKLVIIDENDNLDYVMKQFGRHEMEELPVVSRMNGRQQIVGVIRQRDVIEAYNHQVFLRDMSGEVGQSFASLKKMKVVHVVDQYHFSEIEPPGIFINKTLRELELRNRFNLELLLIRRQKKKDGVMTSVYIQPGAGTKIEMNDHLLIFGEKDKLDRLNRL</sequence>
<name>A0A7V1PT98_CALAY</name>
<evidence type="ECO:0000259" key="4">
    <source>
        <dbReference type="PROSITE" id="PS51371"/>
    </source>
</evidence>
<dbReference type="InterPro" id="IPR036721">
    <property type="entry name" value="RCK_C_sf"/>
</dbReference>
<dbReference type="Gene3D" id="3.10.580.10">
    <property type="entry name" value="CBS-domain"/>
    <property type="match status" value="2"/>
</dbReference>
<dbReference type="InterPro" id="IPR000644">
    <property type="entry name" value="CBS_dom"/>
</dbReference>
<dbReference type="PROSITE" id="PS51371">
    <property type="entry name" value="CBS"/>
    <property type="match status" value="1"/>
</dbReference>
<organism evidence="5">
    <name type="scientific">Caldithrix abyssi</name>
    <dbReference type="NCBI Taxonomy" id="187145"/>
    <lineage>
        <taxon>Bacteria</taxon>
        <taxon>Pseudomonadati</taxon>
        <taxon>Calditrichota</taxon>
        <taxon>Calditrichia</taxon>
        <taxon>Calditrichales</taxon>
        <taxon>Calditrichaceae</taxon>
        <taxon>Caldithrix</taxon>
    </lineage>
</organism>
<feature type="domain" description="RCK C-terminal" evidence="3">
    <location>
        <begin position="147"/>
        <end position="240"/>
    </location>
</feature>
<dbReference type="SMART" id="SM00116">
    <property type="entry name" value="CBS"/>
    <property type="match status" value="2"/>
</dbReference>
<dbReference type="InterPro" id="IPR006037">
    <property type="entry name" value="RCK_C"/>
</dbReference>
<dbReference type="EMBL" id="DRLD01000044">
    <property type="protein sequence ID" value="HED09373.1"/>
    <property type="molecule type" value="Genomic_DNA"/>
</dbReference>
<protein>
    <submittedName>
        <fullName evidence="5">CBS domain-containing protein</fullName>
    </submittedName>
</protein>
<keyword evidence="1 2" id="KW-0129">CBS domain</keyword>
<evidence type="ECO:0000313" key="5">
    <source>
        <dbReference type="EMBL" id="HED09373.1"/>
    </source>
</evidence>
<evidence type="ECO:0000256" key="2">
    <source>
        <dbReference type="PROSITE-ProRule" id="PRU00703"/>
    </source>
</evidence>
<dbReference type="SUPFAM" id="SSF116726">
    <property type="entry name" value="TrkA C-terminal domain-like"/>
    <property type="match status" value="1"/>
</dbReference>
<feature type="domain" description="CBS" evidence="4">
    <location>
        <begin position="79"/>
        <end position="141"/>
    </location>
</feature>
<dbReference type="GO" id="GO:0008324">
    <property type="term" value="F:monoatomic cation transmembrane transporter activity"/>
    <property type="evidence" value="ECO:0007669"/>
    <property type="project" value="InterPro"/>
</dbReference>
<gene>
    <name evidence="5" type="ORF">ENJ10_01670</name>
</gene>
<dbReference type="InterPro" id="IPR051257">
    <property type="entry name" value="Diverse_CBS-Domain"/>
</dbReference>
<dbReference type="Proteomes" id="UP000886005">
    <property type="component" value="Unassembled WGS sequence"/>
</dbReference>
<comment type="caution">
    <text evidence="5">The sequence shown here is derived from an EMBL/GenBank/DDBJ whole genome shotgun (WGS) entry which is preliminary data.</text>
</comment>
<dbReference type="GO" id="GO:0006813">
    <property type="term" value="P:potassium ion transport"/>
    <property type="evidence" value="ECO:0007669"/>
    <property type="project" value="InterPro"/>
</dbReference>
<evidence type="ECO:0000256" key="1">
    <source>
        <dbReference type="ARBA" id="ARBA00023122"/>
    </source>
</evidence>
<dbReference type="Pfam" id="PF02080">
    <property type="entry name" value="TrkA_C"/>
    <property type="match status" value="1"/>
</dbReference>